<protein>
    <recommendedName>
        <fullName evidence="8">Splicing factor YJU2</fullName>
    </recommendedName>
</protein>
<dbReference type="PANTHER" id="PTHR12111:SF1">
    <property type="entry name" value="SPLICING FACTOR YJU2"/>
    <property type="match status" value="1"/>
</dbReference>
<dbReference type="RefSeq" id="XP_016760241.1">
    <property type="nucleotide sequence ID" value="XM_016905830.1"/>
</dbReference>
<keyword evidence="9" id="KW-0175">Coiled coil</keyword>
<dbReference type="GO" id="GO:0000349">
    <property type="term" value="P:generation of catalytic spliceosome for first transesterification step"/>
    <property type="evidence" value="ECO:0007669"/>
    <property type="project" value="UniProtKB-UniRule"/>
</dbReference>
<dbReference type="InterPro" id="IPR007590">
    <property type="entry name" value="Saf4/Yju2"/>
</dbReference>
<feature type="binding site" evidence="8">
    <location>
        <position position="85"/>
    </location>
    <ligand>
        <name>Zn(2+)</name>
        <dbReference type="ChEBI" id="CHEBI:29105"/>
    </ligand>
</feature>
<accession>N1QJY4</accession>
<keyword evidence="4 8" id="KW-0747">Spliceosome</keyword>
<evidence type="ECO:0000256" key="2">
    <source>
        <dbReference type="ARBA" id="ARBA00022664"/>
    </source>
</evidence>
<keyword evidence="2" id="KW-0507">mRNA processing</keyword>
<dbReference type="InterPro" id="IPR043701">
    <property type="entry name" value="Yju2"/>
</dbReference>
<evidence type="ECO:0000256" key="8">
    <source>
        <dbReference type="HAMAP-Rule" id="MF_03226"/>
    </source>
</evidence>
<feature type="binding site" evidence="8">
    <location>
        <position position="49"/>
    </location>
    <ligand>
        <name>Zn(2+)</name>
        <dbReference type="ChEBI" id="CHEBI:29105"/>
    </ligand>
</feature>
<evidence type="ECO:0000256" key="10">
    <source>
        <dbReference type="SAM" id="MobiDB-lite"/>
    </source>
</evidence>
<name>N1QJY4_SPHMS</name>
<gene>
    <name evidence="11" type="ORF">SEPMUDRAFT_149882</name>
</gene>
<dbReference type="HAMAP" id="MF_03226">
    <property type="entry name" value="YJU2"/>
    <property type="match status" value="1"/>
</dbReference>
<dbReference type="AlphaFoldDB" id="N1QJY4"/>
<dbReference type="OMA" id="ENCDYQN"/>
<comment type="function">
    <text evidence="8">Part of the spliceosome which catalyzes two sequential transesterification reactions, first the excision of the non-coding intron from pre-mRNA and then the ligation of the coding exons to form the mature mRNA. Plays a role in stabilizing the structure of the spliceosome catalytic core and docking of the branch helix into the active site, producing 5'-exon and lariat intron-3'-intermediates.</text>
</comment>
<reference evidence="11 12" key="1">
    <citation type="journal article" date="2012" name="PLoS Pathog.">
        <title>Diverse lifestyles and strategies of plant pathogenesis encoded in the genomes of eighteen Dothideomycetes fungi.</title>
        <authorList>
            <person name="Ohm R.A."/>
            <person name="Feau N."/>
            <person name="Henrissat B."/>
            <person name="Schoch C.L."/>
            <person name="Horwitz B.A."/>
            <person name="Barry K.W."/>
            <person name="Condon B.J."/>
            <person name="Copeland A.C."/>
            <person name="Dhillon B."/>
            <person name="Glaser F."/>
            <person name="Hesse C.N."/>
            <person name="Kosti I."/>
            <person name="LaButti K."/>
            <person name="Lindquist E.A."/>
            <person name="Lucas S."/>
            <person name="Salamov A.A."/>
            <person name="Bradshaw R.E."/>
            <person name="Ciuffetti L."/>
            <person name="Hamelin R.C."/>
            <person name="Kema G.H.J."/>
            <person name="Lawrence C."/>
            <person name="Scott J.A."/>
            <person name="Spatafora J.W."/>
            <person name="Turgeon B.G."/>
            <person name="de Wit P.J.G.M."/>
            <person name="Zhong S."/>
            <person name="Goodwin S.B."/>
            <person name="Grigoriev I.V."/>
        </authorList>
    </citation>
    <scope>NUCLEOTIDE SEQUENCE [LARGE SCALE GENOMIC DNA]</scope>
    <source>
        <strain evidence="11 12">SO2202</strain>
    </source>
</reference>
<sequence>MSERKVLTKYYPPDFDPSKLERKRGPKQTGPKVQTVRLMAPFSMKCTSCGEFIYKGRKFNARKETTEEKYYAITIFRFYIRCTRCSAEITFKTDPKNMDYTCEKGAKRNFEVWREAKLAEETEEETLDRIAAEEENRDAMKELEKKTLDAKTEMAIADALDDVRHRNATRERVDKDGISTVVAPKVDEEAERIERELEEQAKMAFQSSTGERVRRLGEEAASEQSSSAASWRSADVDRAAMPPPALPTFQRTTKSKKDFGGTLGIKKGVLKKPAVTPPFPVLENVDGDKTEAAAPAAERDVLLDKTFNAHDIPEKHVQLGVGLSLVDYGSSDSDSG</sequence>
<dbReference type="eggNOG" id="KOG2989">
    <property type="taxonomic scope" value="Eukaryota"/>
</dbReference>
<keyword evidence="6" id="KW-0508">mRNA splicing</keyword>
<dbReference type="GO" id="GO:0046872">
    <property type="term" value="F:metal ion binding"/>
    <property type="evidence" value="ECO:0007669"/>
    <property type="project" value="UniProtKB-KW"/>
</dbReference>
<feature type="compositionally biased region" description="Low complexity" evidence="10">
    <location>
        <begin position="222"/>
        <end position="233"/>
    </location>
</feature>
<dbReference type="STRING" id="692275.N1QJY4"/>
<keyword evidence="5 8" id="KW-0862">Zinc</keyword>
<evidence type="ECO:0000256" key="6">
    <source>
        <dbReference type="ARBA" id="ARBA00023187"/>
    </source>
</evidence>
<organism evidence="11 12">
    <name type="scientific">Sphaerulina musiva (strain SO2202)</name>
    <name type="common">Poplar stem canker fungus</name>
    <name type="synonym">Septoria musiva</name>
    <dbReference type="NCBI Taxonomy" id="692275"/>
    <lineage>
        <taxon>Eukaryota</taxon>
        <taxon>Fungi</taxon>
        <taxon>Dikarya</taxon>
        <taxon>Ascomycota</taxon>
        <taxon>Pezizomycotina</taxon>
        <taxon>Dothideomycetes</taxon>
        <taxon>Dothideomycetidae</taxon>
        <taxon>Mycosphaerellales</taxon>
        <taxon>Mycosphaerellaceae</taxon>
        <taxon>Sphaerulina</taxon>
    </lineage>
</organism>
<dbReference type="HOGENOM" id="CLU_053603_1_0_1"/>
<comment type="similarity">
    <text evidence="8">Belongs to the CWC16 family. YJU2 subfamily.</text>
</comment>
<dbReference type="GeneID" id="27902967"/>
<dbReference type="Proteomes" id="UP000016931">
    <property type="component" value="Unassembled WGS sequence"/>
</dbReference>
<feature type="binding site" evidence="8">
    <location>
        <position position="46"/>
    </location>
    <ligand>
        <name>Zn(2+)</name>
        <dbReference type="ChEBI" id="CHEBI:29105"/>
    </ligand>
</feature>
<dbReference type="EMBL" id="KB456265">
    <property type="protein sequence ID" value="EMF12120.1"/>
    <property type="molecule type" value="Genomic_DNA"/>
</dbReference>
<evidence type="ECO:0000313" key="12">
    <source>
        <dbReference type="Proteomes" id="UP000016931"/>
    </source>
</evidence>
<comment type="subunit">
    <text evidence="8">Component of the spliceosome. Present in the activated B complex, the catalytically activated B* complex which catalyzes the branching, the catalytic step 1 C complex catalyzing the exon ligation, and the postcatalytic P complex containing the ligated exons (mRNA) and the excised lariat intron.</text>
</comment>
<dbReference type="GO" id="GO:0071006">
    <property type="term" value="C:U2-type catalytic step 1 spliceosome"/>
    <property type="evidence" value="ECO:0007669"/>
    <property type="project" value="UniProtKB-UniRule"/>
</dbReference>
<dbReference type="OrthoDB" id="674963at2759"/>
<evidence type="ECO:0000256" key="5">
    <source>
        <dbReference type="ARBA" id="ARBA00022833"/>
    </source>
</evidence>
<evidence type="ECO:0000256" key="4">
    <source>
        <dbReference type="ARBA" id="ARBA00022728"/>
    </source>
</evidence>
<evidence type="ECO:0000313" key="11">
    <source>
        <dbReference type="EMBL" id="EMF12120.1"/>
    </source>
</evidence>
<keyword evidence="12" id="KW-1185">Reference proteome</keyword>
<keyword evidence="7 8" id="KW-0539">Nucleus</keyword>
<comment type="subcellular location">
    <subcellularLocation>
        <location evidence="1 8">Nucleus</location>
    </subcellularLocation>
</comment>
<feature type="region of interest" description="Disordered" evidence="10">
    <location>
        <begin position="204"/>
        <end position="262"/>
    </location>
</feature>
<evidence type="ECO:0000256" key="7">
    <source>
        <dbReference type="ARBA" id="ARBA00023242"/>
    </source>
</evidence>
<proteinExistence type="inferred from homology"/>
<keyword evidence="3 8" id="KW-0479">Metal-binding</keyword>
<evidence type="ECO:0000256" key="3">
    <source>
        <dbReference type="ARBA" id="ARBA00022723"/>
    </source>
</evidence>
<evidence type="ECO:0000256" key="1">
    <source>
        <dbReference type="ARBA" id="ARBA00004123"/>
    </source>
</evidence>
<evidence type="ECO:0000256" key="9">
    <source>
        <dbReference type="SAM" id="Coils"/>
    </source>
</evidence>
<feature type="coiled-coil region" evidence="9">
    <location>
        <begin position="116"/>
        <end position="149"/>
    </location>
</feature>
<dbReference type="Pfam" id="PF04502">
    <property type="entry name" value="Saf4_Yju2"/>
    <property type="match status" value="1"/>
</dbReference>
<feature type="binding site" evidence="8">
    <location>
        <position position="82"/>
    </location>
    <ligand>
        <name>Zn(2+)</name>
        <dbReference type="ChEBI" id="CHEBI:29105"/>
    </ligand>
</feature>
<feature type="region of interest" description="Disordered" evidence="10">
    <location>
        <begin position="1"/>
        <end position="31"/>
    </location>
</feature>
<dbReference type="PANTHER" id="PTHR12111">
    <property type="entry name" value="SPLICING FACTOR YJU2"/>
    <property type="match status" value="1"/>
</dbReference>